<dbReference type="SMART" id="SM00248">
    <property type="entry name" value="ANK"/>
    <property type="match status" value="6"/>
</dbReference>
<reference evidence="11" key="1">
    <citation type="submission" date="2025-08" db="UniProtKB">
        <authorList>
            <consortium name="Ensembl"/>
        </authorList>
    </citation>
    <scope>IDENTIFICATION</scope>
</reference>
<accession>A0A3B5MP35</accession>
<dbReference type="SUPFAM" id="SSF48403">
    <property type="entry name" value="Ankyrin repeat"/>
    <property type="match status" value="1"/>
</dbReference>
<dbReference type="GO" id="GO:0005783">
    <property type="term" value="C:endoplasmic reticulum"/>
    <property type="evidence" value="ECO:0007669"/>
    <property type="project" value="UniProtKB-SubCell"/>
</dbReference>
<dbReference type="PANTHER" id="PTHR24136:SF14">
    <property type="entry name" value="ANKYRIN REPEAT AND SOCS BOX PROTEIN 11"/>
    <property type="match status" value="1"/>
</dbReference>
<protein>
    <recommendedName>
        <fullName evidence="8">Ankyrin repeat and SOCS box protein 11</fullName>
    </recommendedName>
</protein>
<evidence type="ECO:0000256" key="8">
    <source>
        <dbReference type="ARBA" id="ARBA00044976"/>
    </source>
</evidence>
<dbReference type="Gene3D" id="1.25.40.20">
    <property type="entry name" value="Ankyrin repeat-containing domain"/>
    <property type="match status" value="1"/>
</dbReference>
<dbReference type="PROSITE" id="PS50297">
    <property type="entry name" value="ANK_REP_REGION"/>
    <property type="match status" value="4"/>
</dbReference>
<dbReference type="FunFam" id="1.25.40.20:FF:000016">
    <property type="entry name" value="Ankyrin repeat and SOCS box containing 5"/>
    <property type="match status" value="1"/>
</dbReference>
<dbReference type="PROSITE" id="PS50225">
    <property type="entry name" value="SOCS"/>
    <property type="match status" value="1"/>
</dbReference>
<dbReference type="CDD" id="cd03716">
    <property type="entry name" value="SOCS_ASB_like"/>
    <property type="match status" value="1"/>
</dbReference>
<keyword evidence="12" id="KW-1185">Reference proteome</keyword>
<name>A0A3B5MP35_9TELE</name>
<dbReference type="Gene3D" id="1.10.750.20">
    <property type="entry name" value="SOCS box"/>
    <property type="match status" value="1"/>
</dbReference>
<feature type="repeat" description="ANK" evidence="9">
    <location>
        <begin position="208"/>
        <end position="240"/>
    </location>
</feature>
<dbReference type="SMART" id="SM00969">
    <property type="entry name" value="SOCS_box"/>
    <property type="match status" value="1"/>
</dbReference>
<proteinExistence type="inferred from homology"/>
<evidence type="ECO:0000259" key="10">
    <source>
        <dbReference type="PROSITE" id="PS50225"/>
    </source>
</evidence>
<feature type="repeat" description="ANK" evidence="9">
    <location>
        <begin position="46"/>
        <end position="78"/>
    </location>
</feature>
<evidence type="ECO:0000256" key="4">
    <source>
        <dbReference type="ARBA" id="ARBA00022737"/>
    </source>
</evidence>
<evidence type="ECO:0000313" key="12">
    <source>
        <dbReference type="Proteomes" id="UP000261380"/>
    </source>
</evidence>
<evidence type="ECO:0000256" key="6">
    <source>
        <dbReference type="ARBA" id="ARBA00022824"/>
    </source>
</evidence>
<feature type="repeat" description="ANK" evidence="9">
    <location>
        <begin position="142"/>
        <end position="175"/>
    </location>
</feature>
<keyword evidence="5" id="KW-0833">Ubl conjugation pathway</keyword>
<keyword evidence="4" id="KW-0677">Repeat</keyword>
<comment type="similarity">
    <text evidence="3">Belongs to the ankyrin SOCS box (ASB) family.</text>
</comment>
<evidence type="ECO:0000256" key="2">
    <source>
        <dbReference type="ARBA" id="ARBA00004906"/>
    </source>
</evidence>
<comment type="pathway">
    <text evidence="2">Protein modification; protein ubiquitination.</text>
</comment>
<dbReference type="InterPro" id="IPR036770">
    <property type="entry name" value="Ankyrin_rpt-contain_sf"/>
</dbReference>
<feature type="domain" description="SOCS box" evidence="10">
    <location>
        <begin position="254"/>
        <end position="303"/>
    </location>
</feature>
<dbReference type="AlphaFoldDB" id="A0A3B5MP35"/>
<dbReference type="InterPro" id="IPR036036">
    <property type="entry name" value="SOCS_box-like_dom_sf"/>
</dbReference>
<dbReference type="PANTHER" id="PTHR24136">
    <property type="entry name" value="SOWAH (DROSOPHILA) HOMOLOG"/>
    <property type="match status" value="1"/>
</dbReference>
<evidence type="ECO:0000256" key="1">
    <source>
        <dbReference type="ARBA" id="ARBA00004240"/>
    </source>
</evidence>
<sequence length="303" mass="32491">MCCCLIVSDTKPQIAPADPIHGEKNYIIILDWNNWPGLRIPGNTCSDRTPLHEAAYQGRLLHLMTLIAQGFQVNTLTLDGVSPLHEACLTGRYACAKVLLDNGANAVSADGATPLFNSCSSGNVACVRLLLQHGASVHTDHQLASPIHQAAKNGHRECLELLLLSSGAQIDLEIPGVGTPLYAACRAPAAECVELLLRSGADVGSGCGQISPLHAAVCAGEADIVKFLLDFGADRASRNAEGKTPLDLSAPDSAVRFALERRAPCSLSELCRFCIRRSLGRPRLHRTSSLFLPHRIKNFLLHK</sequence>
<comment type="subcellular location">
    <subcellularLocation>
        <location evidence="1">Endoplasmic reticulum</location>
    </subcellularLocation>
</comment>
<dbReference type="GO" id="GO:0035556">
    <property type="term" value="P:intracellular signal transduction"/>
    <property type="evidence" value="ECO:0007669"/>
    <property type="project" value="InterPro"/>
</dbReference>
<dbReference type="SUPFAM" id="SSF158235">
    <property type="entry name" value="SOCS box-like"/>
    <property type="match status" value="1"/>
</dbReference>
<dbReference type="GeneTree" id="ENSGT00940000166315"/>
<dbReference type="UniPathway" id="UPA00143"/>
<evidence type="ECO:0000256" key="9">
    <source>
        <dbReference type="PROSITE-ProRule" id="PRU00023"/>
    </source>
</evidence>
<dbReference type="Ensembl" id="ENSXCOT00000025607.1">
    <property type="protein sequence ID" value="ENSXCOP00000025301.1"/>
    <property type="gene ID" value="ENSXCOG00000018891.1"/>
</dbReference>
<evidence type="ECO:0000256" key="7">
    <source>
        <dbReference type="ARBA" id="ARBA00023043"/>
    </source>
</evidence>
<dbReference type="FunFam" id="1.10.750.20:FF:000001">
    <property type="entry name" value="Ankyrin repeat and SOCS box containing 1"/>
    <property type="match status" value="1"/>
</dbReference>
<evidence type="ECO:0000313" key="11">
    <source>
        <dbReference type="Ensembl" id="ENSXCOP00000025301.1"/>
    </source>
</evidence>
<dbReference type="Pfam" id="PF12796">
    <property type="entry name" value="Ank_2"/>
    <property type="match status" value="2"/>
</dbReference>
<dbReference type="PROSITE" id="PS50088">
    <property type="entry name" value="ANK_REPEAT"/>
    <property type="match status" value="5"/>
</dbReference>
<dbReference type="Proteomes" id="UP000261380">
    <property type="component" value="Unplaced"/>
</dbReference>
<evidence type="ECO:0000256" key="3">
    <source>
        <dbReference type="ARBA" id="ARBA00005949"/>
    </source>
</evidence>
<keyword evidence="7 9" id="KW-0040">ANK repeat</keyword>
<feature type="repeat" description="ANK" evidence="9">
    <location>
        <begin position="110"/>
        <end position="142"/>
    </location>
</feature>
<dbReference type="Pfam" id="PF13637">
    <property type="entry name" value="Ank_4"/>
    <property type="match status" value="1"/>
</dbReference>
<dbReference type="InterPro" id="IPR002110">
    <property type="entry name" value="Ankyrin_rpt"/>
</dbReference>
<dbReference type="GO" id="GO:0045732">
    <property type="term" value="P:positive regulation of protein catabolic process"/>
    <property type="evidence" value="ECO:0007669"/>
    <property type="project" value="TreeGrafter"/>
</dbReference>
<dbReference type="Pfam" id="PF07525">
    <property type="entry name" value="SOCS_box"/>
    <property type="match status" value="1"/>
</dbReference>
<keyword evidence="6" id="KW-0256">Endoplasmic reticulum</keyword>
<reference evidence="11" key="2">
    <citation type="submission" date="2025-09" db="UniProtKB">
        <authorList>
            <consortium name="Ensembl"/>
        </authorList>
    </citation>
    <scope>IDENTIFICATION</scope>
</reference>
<organism evidence="11 12">
    <name type="scientific">Xiphophorus couchianus</name>
    <name type="common">Monterrey platyfish</name>
    <dbReference type="NCBI Taxonomy" id="32473"/>
    <lineage>
        <taxon>Eukaryota</taxon>
        <taxon>Metazoa</taxon>
        <taxon>Chordata</taxon>
        <taxon>Craniata</taxon>
        <taxon>Vertebrata</taxon>
        <taxon>Euteleostomi</taxon>
        <taxon>Actinopterygii</taxon>
        <taxon>Neopterygii</taxon>
        <taxon>Teleostei</taxon>
        <taxon>Neoteleostei</taxon>
        <taxon>Acanthomorphata</taxon>
        <taxon>Ovalentaria</taxon>
        <taxon>Atherinomorphae</taxon>
        <taxon>Cyprinodontiformes</taxon>
        <taxon>Poeciliidae</taxon>
        <taxon>Poeciliinae</taxon>
        <taxon>Xiphophorus</taxon>
    </lineage>
</organism>
<evidence type="ECO:0000256" key="5">
    <source>
        <dbReference type="ARBA" id="ARBA00022786"/>
    </source>
</evidence>
<feature type="repeat" description="ANK" evidence="9">
    <location>
        <begin position="79"/>
        <end position="111"/>
    </location>
</feature>
<dbReference type="GO" id="GO:0016567">
    <property type="term" value="P:protein ubiquitination"/>
    <property type="evidence" value="ECO:0007669"/>
    <property type="project" value="UniProtKB-UniPathway"/>
</dbReference>
<dbReference type="InterPro" id="IPR001496">
    <property type="entry name" value="SOCS_box"/>
</dbReference>
<dbReference type="InterPro" id="IPR051573">
    <property type="entry name" value="Ankyrin-SOCS_box_domain"/>
</dbReference>